<evidence type="ECO:0000256" key="4">
    <source>
        <dbReference type="ARBA" id="ARBA00022801"/>
    </source>
</evidence>
<evidence type="ECO:0000256" key="1">
    <source>
        <dbReference type="ARBA" id="ARBA00022475"/>
    </source>
</evidence>
<evidence type="ECO:0000256" key="2">
    <source>
        <dbReference type="ARBA" id="ARBA00022519"/>
    </source>
</evidence>
<dbReference type="AlphaFoldDB" id="A1BIW9"/>
<dbReference type="GO" id="GO:0016020">
    <property type="term" value="C:membrane"/>
    <property type="evidence" value="ECO:0007669"/>
    <property type="project" value="GOC"/>
</dbReference>
<dbReference type="GO" id="GO:0008758">
    <property type="term" value="F:UDP-2,3-diacylglucosamine hydrolase activity"/>
    <property type="evidence" value="ECO:0007669"/>
    <property type="project" value="TreeGrafter"/>
</dbReference>
<protein>
    <submittedName>
        <fullName evidence="8">Metallophosphoesterase</fullName>
    </submittedName>
</protein>
<feature type="domain" description="Calcineurin-like phosphoesterase" evidence="7">
    <location>
        <begin position="13"/>
        <end position="211"/>
    </location>
</feature>
<keyword evidence="1" id="KW-1003">Cell membrane</keyword>
<dbReference type="STRING" id="290317.Cpha266_2358"/>
<dbReference type="eggNOG" id="COG2908">
    <property type="taxonomic scope" value="Bacteria"/>
</dbReference>
<accession>A1BIW9</accession>
<dbReference type="Gene3D" id="3.60.21.10">
    <property type="match status" value="1"/>
</dbReference>
<evidence type="ECO:0000313" key="8">
    <source>
        <dbReference type="EMBL" id="ABL66346.1"/>
    </source>
</evidence>
<evidence type="ECO:0000256" key="6">
    <source>
        <dbReference type="ARBA" id="ARBA00023211"/>
    </source>
</evidence>
<keyword evidence="9" id="KW-1185">Reference proteome</keyword>
<keyword evidence="5" id="KW-0472">Membrane</keyword>
<dbReference type="PANTHER" id="PTHR34990">
    <property type="entry name" value="UDP-2,3-DIACYLGLUCOSAMINE HYDROLASE-RELATED"/>
    <property type="match status" value="1"/>
</dbReference>
<keyword evidence="2" id="KW-0997">Cell inner membrane</keyword>
<name>A1BIW9_CHLPD</name>
<dbReference type="InterPro" id="IPR043461">
    <property type="entry name" value="LpxH-like"/>
</dbReference>
<dbReference type="GO" id="GO:0009245">
    <property type="term" value="P:lipid A biosynthetic process"/>
    <property type="evidence" value="ECO:0007669"/>
    <property type="project" value="TreeGrafter"/>
</dbReference>
<dbReference type="KEGG" id="cph:Cpha266_2358"/>
<dbReference type="HOGENOM" id="CLU_074586_1_0_10"/>
<dbReference type="InterPro" id="IPR004843">
    <property type="entry name" value="Calcineurin-like_PHP"/>
</dbReference>
<dbReference type="EMBL" id="CP000492">
    <property type="protein sequence ID" value="ABL66346.1"/>
    <property type="molecule type" value="Genomic_DNA"/>
</dbReference>
<dbReference type="CDD" id="cd07398">
    <property type="entry name" value="MPP_YbbF-LpxH"/>
    <property type="match status" value="1"/>
</dbReference>
<evidence type="ECO:0000256" key="3">
    <source>
        <dbReference type="ARBA" id="ARBA00022723"/>
    </source>
</evidence>
<evidence type="ECO:0000313" key="9">
    <source>
        <dbReference type="Proteomes" id="UP000008701"/>
    </source>
</evidence>
<gene>
    <name evidence="8" type="ordered locus">Cpha266_2358</name>
</gene>
<organism evidence="8 9">
    <name type="scientific">Chlorobium phaeobacteroides (strain DSM 266 / SMG 266 / 2430)</name>
    <dbReference type="NCBI Taxonomy" id="290317"/>
    <lineage>
        <taxon>Bacteria</taxon>
        <taxon>Pseudomonadati</taxon>
        <taxon>Chlorobiota</taxon>
        <taxon>Chlorobiia</taxon>
        <taxon>Chlorobiales</taxon>
        <taxon>Chlorobiaceae</taxon>
        <taxon>Chlorobium/Pelodictyon group</taxon>
        <taxon>Chlorobium</taxon>
    </lineage>
</organism>
<sequence>MQMPLCDMGATFFISDTHFGLQSQEDEDLKLEKLETLFAIIKAEGGSLYMLGDILDYWMEFHHVIPKGFTRFICLLSDLVRSHADVYYLAGNHDFFLGRFFDEELGVKTLYGVNSFTRDGKQFIVAHGDGLGEGDIGYKLFARFVRNRYFLGLFTGFHADLGVALMRKSSRFSRHHKQVNYTMEKDRLLNFAQSLVTKQEFDYFVCGHNHVRGEYLLSNGSSRYINLGSWIDGINSYGVFRDGALSLQEL</sequence>
<evidence type="ECO:0000256" key="5">
    <source>
        <dbReference type="ARBA" id="ARBA00023136"/>
    </source>
</evidence>
<dbReference type="InterPro" id="IPR029052">
    <property type="entry name" value="Metallo-depent_PP-like"/>
</dbReference>
<evidence type="ECO:0000259" key="7">
    <source>
        <dbReference type="Pfam" id="PF00149"/>
    </source>
</evidence>
<keyword evidence="6" id="KW-0464">Manganese</keyword>
<dbReference type="Pfam" id="PF00149">
    <property type="entry name" value="Metallophos"/>
    <property type="match status" value="1"/>
</dbReference>
<dbReference type="RefSeq" id="WP_011746131.1">
    <property type="nucleotide sequence ID" value="NC_008639.1"/>
</dbReference>
<dbReference type="SUPFAM" id="SSF56300">
    <property type="entry name" value="Metallo-dependent phosphatases"/>
    <property type="match status" value="1"/>
</dbReference>
<dbReference type="Proteomes" id="UP000008701">
    <property type="component" value="Chromosome"/>
</dbReference>
<reference evidence="8 9" key="1">
    <citation type="submission" date="2006-12" db="EMBL/GenBank/DDBJ databases">
        <title>Complete sequence of Chlorobium phaeobacteroides DSM 266.</title>
        <authorList>
            <consortium name="US DOE Joint Genome Institute"/>
            <person name="Copeland A."/>
            <person name="Lucas S."/>
            <person name="Lapidus A."/>
            <person name="Barry K."/>
            <person name="Detter J.C."/>
            <person name="Glavina del Rio T."/>
            <person name="Hammon N."/>
            <person name="Israni S."/>
            <person name="Pitluck S."/>
            <person name="Goltsman E."/>
            <person name="Schmutz J."/>
            <person name="Larimer F."/>
            <person name="Land M."/>
            <person name="Hauser L."/>
            <person name="Mikhailova N."/>
            <person name="Li T."/>
            <person name="Overmann J."/>
            <person name="Bryant D.A."/>
            <person name="Richardson P."/>
        </authorList>
    </citation>
    <scope>NUCLEOTIDE SEQUENCE [LARGE SCALE GENOMIC DNA]</scope>
    <source>
        <strain evidence="8 9">DSM 266</strain>
    </source>
</reference>
<dbReference type="PANTHER" id="PTHR34990:SF1">
    <property type="entry name" value="UDP-2,3-DIACYLGLUCOSAMINE HYDROLASE"/>
    <property type="match status" value="1"/>
</dbReference>
<dbReference type="GO" id="GO:0046872">
    <property type="term" value="F:metal ion binding"/>
    <property type="evidence" value="ECO:0007669"/>
    <property type="project" value="UniProtKB-KW"/>
</dbReference>
<proteinExistence type="predicted"/>
<keyword evidence="4" id="KW-0378">Hydrolase</keyword>
<keyword evidence="3" id="KW-0479">Metal-binding</keyword>